<protein>
    <submittedName>
        <fullName evidence="1">Uncharacterized protein</fullName>
    </submittedName>
</protein>
<name>A8FB46_BACP2</name>
<reference evidence="1 2" key="2">
    <citation type="journal article" date="2013" name="Extremophiles">
        <title>An ICEBs1-like element may be associated with the extreme radiation and desiccation resistance of Bacillus pumilus SAFR-032 spores.</title>
        <authorList>
            <person name="Tirumalai M.R."/>
            <person name="Fox G.E."/>
        </authorList>
    </citation>
    <scope>NUCLEOTIDE SEQUENCE [LARGE SCALE GENOMIC DNA]</scope>
    <source>
        <strain evidence="1 2">SAFR-032</strain>
    </source>
</reference>
<evidence type="ECO:0000313" key="1">
    <source>
        <dbReference type="EMBL" id="ABV61463.1"/>
    </source>
</evidence>
<dbReference type="AlphaFoldDB" id="A8FB46"/>
<dbReference type="Proteomes" id="UP000001355">
    <property type="component" value="Chromosome"/>
</dbReference>
<keyword evidence="2" id="KW-1185">Reference proteome</keyword>
<dbReference type="HOGENOM" id="CLU_2630812_0_0_9"/>
<gene>
    <name evidence="1" type="ordered locus">BPUM_0779</name>
</gene>
<proteinExistence type="predicted"/>
<reference evidence="1 2" key="3">
    <citation type="journal article" date="2013" name="PLoS ONE">
        <title>Candidate genes that may be responsible for the unusual resistances exhibited by Bacillus pumilus SAFR-032 spores.</title>
        <authorList>
            <person name="Tirumalai M.R."/>
            <person name="Rastogi R."/>
            <person name="Zamani N."/>
            <person name="O'Bryant Williams E."/>
            <person name="Allen S."/>
            <person name="Diouf F."/>
            <person name="Kwende S."/>
            <person name="Weinstock G.M."/>
            <person name="Venkateswaran K.J."/>
            <person name="Fox G.E."/>
        </authorList>
    </citation>
    <scope>NUCLEOTIDE SEQUENCE [LARGE SCALE GENOMIC DNA]</scope>
    <source>
        <strain evidence="1 2">SAFR-032</strain>
    </source>
</reference>
<dbReference type="EMBL" id="CP000813">
    <property type="protein sequence ID" value="ABV61463.1"/>
    <property type="molecule type" value="Genomic_DNA"/>
</dbReference>
<dbReference type="STRING" id="315750.BPUM_0779"/>
<dbReference type="KEGG" id="bpu:BPUM_0779"/>
<accession>A8FB46</accession>
<evidence type="ECO:0000313" key="2">
    <source>
        <dbReference type="Proteomes" id="UP000001355"/>
    </source>
</evidence>
<reference evidence="1 2" key="1">
    <citation type="journal article" date="2007" name="PLoS ONE">
        <title>Paradoxical DNA repair and peroxide resistance gene conservation in Bacillus pumilus SAFR-032.</title>
        <authorList>
            <person name="Gioia J."/>
            <person name="Yerrapragada S."/>
            <person name="Qin X."/>
            <person name="Jiang H."/>
            <person name="Igboeli O.C."/>
            <person name="Muzny D."/>
            <person name="Dugan-Rocha S."/>
            <person name="Ding Y."/>
            <person name="Hawes A."/>
            <person name="Liu W."/>
            <person name="Perez L."/>
            <person name="Kovar C."/>
            <person name="Dinh H."/>
            <person name="Lee S."/>
            <person name="Nazareth L."/>
            <person name="Blyth P."/>
            <person name="Holder M."/>
            <person name="Buhay C."/>
            <person name="Tirumalai M.R."/>
            <person name="Liu Y."/>
            <person name="Dasgupta I."/>
            <person name="Bokhetache L."/>
            <person name="Fujita M."/>
            <person name="Karouia F."/>
            <person name="Eswara Moorthy P."/>
            <person name="Siefert J."/>
            <person name="Uzman A."/>
            <person name="Buzumbo P."/>
            <person name="Verma A."/>
            <person name="Zwiya H."/>
            <person name="McWilliams B.D."/>
            <person name="Olowu A."/>
            <person name="Clinkenbeard K.D."/>
            <person name="Newcombe D."/>
            <person name="Golebiewski L."/>
            <person name="Petrosino J.F."/>
            <person name="Nicholson W.L."/>
            <person name="Fox G.E."/>
            <person name="Venkateswaran K."/>
            <person name="Highlander S.K."/>
            <person name="Weinstock G.M."/>
        </authorList>
    </citation>
    <scope>NUCLEOTIDE SEQUENCE [LARGE SCALE GENOMIC DNA]</scope>
    <source>
        <strain evidence="1 2">SAFR-032</strain>
    </source>
</reference>
<sequence>MYFTLFSRRKKERRKRKCAPHENVLTLRKETSFGSFISKKSRIHVFPIIVQLILANSRPHHNVNEVERIFSTCHNRR</sequence>
<organism evidence="1 2">
    <name type="scientific">Bacillus pumilus (strain SAFR-032)</name>
    <dbReference type="NCBI Taxonomy" id="315750"/>
    <lineage>
        <taxon>Bacteria</taxon>
        <taxon>Bacillati</taxon>
        <taxon>Bacillota</taxon>
        <taxon>Bacilli</taxon>
        <taxon>Bacillales</taxon>
        <taxon>Bacillaceae</taxon>
        <taxon>Bacillus</taxon>
    </lineage>
</organism>